<evidence type="ECO:0000256" key="9">
    <source>
        <dbReference type="ARBA" id="ARBA00023242"/>
    </source>
</evidence>
<accession>A0A833S4K3</accession>
<dbReference type="InterPro" id="IPR021665">
    <property type="entry name" value="Mediator_Med16_N"/>
</dbReference>
<evidence type="ECO:0000256" key="10">
    <source>
        <dbReference type="ARBA" id="ARBA00032015"/>
    </source>
</evidence>
<keyword evidence="13" id="KW-0812">Transmembrane</keyword>
<dbReference type="PANTHER" id="PTHR13224:SF6">
    <property type="entry name" value="MEDIATOR OF RNA POLYMERASE II TRANSCRIPTION SUBUNIT 16"/>
    <property type="match status" value="1"/>
</dbReference>
<evidence type="ECO:0000256" key="3">
    <source>
        <dbReference type="ARBA" id="ARBA00019614"/>
    </source>
</evidence>
<feature type="transmembrane region" description="Helical" evidence="13">
    <location>
        <begin position="745"/>
        <end position="768"/>
    </location>
</feature>
<feature type="domain" description="Mediator of RNA polymerase II transcription subunit 16 central helical bridge" evidence="15">
    <location>
        <begin position="533"/>
        <end position="664"/>
    </location>
</feature>
<evidence type="ECO:0000256" key="4">
    <source>
        <dbReference type="ARBA" id="ARBA00022574"/>
    </source>
</evidence>
<comment type="caution">
    <text evidence="17">The sequence shown here is derived from an EMBL/GenBank/DDBJ whole genome shotgun (WGS) entry which is preliminary data.</text>
</comment>
<evidence type="ECO:0000313" key="17">
    <source>
        <dbReference type="EMBL" id="KAF3420558.1"/>
    </source>
</evidence>
<keyword evidence="9 11" id="KW-0539">Nucleus</keyword>
<dbReference type="GO" id="GO:0045893">
    <property type="term" value="P:positive regulation of DNA-templated transcription"/>
    <property type="evidence" value="ECO:0007669"/>
    <property type="project" value="TreeGrafter"/>
</dbReference>
<dbReference type="InterPro" id="IPR036322">
    <property type="entry name" value="WD40_repeat_dom_sf"/>
</dbReference>
<keyword evidence="8 11" id="KW-0804">Transcription</keyword>
<keyword evidence="6 11" id="KW-0805">Transcription regulation</keyword>
<evidence type="ECO:0000256" key="2">
    <source>
        <dbReference type="ARBA" id="ARBA00006543"/>
    </source>
</evidence>
<keyword evidence="18" id="KW-1185">Reference proteome</keyword>
<feature type="transmembrane region" description="Helical" evidence="13">
    <location>
        <begin position="788"/>
        <end position="809"/>
    </location>
</feature>
<dbReference type="Proteomes" id="UP000655588">
    <property type="component" value="Unassembled WGS sequence"/>
</dbReference>
<keyword evidence="7 11" id="KW-0010">Activator</keyword>
<organism evidence="17 18">
    <name type="scientific">Frieseomelitta varia</name>
    <dbReference type="NCBI Taxonomy" id="561572"/>
    <lineage>
        <taxon>Eukaryota</taxon>
        <taxon>Metazoa</taxon>
        <taxon>Ecdysozoa</taxon>
        <taxon>Arthropoda</taxon>
        <taxon>Hexapoda</taxon>
        <taxon>Insecta</taxon>
        <taxon>Pterygota</taxon>
        <taxon>Neoptera</taxon>
        <taxon>Endopterygota</taxon>
        <taxon>Hymenoptera</taxon>
        <taxon>Apocrita</taxon>
        <taxon>Aculeata</taxon>
        <taxon>Apoidea</taxon>
        <taxon>Anthophila</taxon>
        <taxon>Apidae</taxon>
        <taxon>Frieseomelitta</taxon>
    </lineage>
</organism>
<keyword evidence="4" id="KW-0853">WD repeat</keyword>
<dbReference type="EMBL" id="WNWW01000936">
    <property type="protein sequence ID" value="KAF3420558.1"/>
    <property type="molecule type" value="Genomic_DNA"/>
</dbReference>
<comment type="subunit">
    <text evidence="11">Component of the Mediator complex.</text>
</comment>
<proteinExistence type="inferred from homology"/>
<reference evidence="17" key="1">
    <citation type="submission" date="2019-11" db="EMBL/GenBank/DDBJ databases">
        <title>The nuclear and mitochondrial genomes of Frieseomelitta varia - a highly eusocial stingless bee (Meliponini) with a permanently sterile worker caste.</title>
        <authorList>
            <person name="Freitas F.C.P."/>
            <person name="Lourenco A.P."/>
            <person name="Nunes F.M.F."/>
            <person name="Paschoal A.R."/>
            <person name="Abreu F.C.P."/>
            <person name="Barbin F.O."/>
            <person name="Bataglia L."/>
            <person name="Cardoso-Junior C.A.M."/>
            <person name="Cervoni M.S."/>
            <person name="Silva S.R."/>
            <person name="Dalarmi F."/>
            <person name="Del Lama M.A."/>
            <person name="Depintor T.S."/>
            <person name="Ferreira K.M."/>
            <person name="Goria P.S."/>
            <person name="Jaskot M.C."/>
            <person name="Lago D.C."/>
            <person name="Luna-Lucena D."/>
            <person name="Moda L.M."/>
            <person name="Nascimento L."/>
            <person name="Pedrino M."/>
            <person name="Rabico F.O."/>
            <person name="Sanches F.C."/>
            <person name="Santos D.E."/>
            <person name="Santos C.G."/>
            <person name="Vieira J."/>
            <person name="Lopes T.F."/>
            <person name="Barchuk A.R."/>
            <person name="Hartfelder K."/>
            <person name="Simoes Z.L.P."/>
            <person name="Bitondi M.M.G."/>
            <person name="Pinheiro D.G."/>
        </authorList>
    </citation>
    <scope>NUCLEOTIDE SEQUENCE</scope>
    <source>
        <strain evidence="17">USP_RPSP 00005682</strain>
        <tissue evidence="17">Whole individual</tissue>
    </source>
</reference>
<keyword evidence="5" id="KW-0677">Repeat</keyword>
<gene>
    <name evidence="11" type="primary">MED16</name>
    <name evidence="17" type="ORF">E2986_01434</name>
</gene>
<evidence type="ECO:0000256" key="5">
    <source>
        <dbReference type="ARBA" id="ARBA00022737"/>
    </source>
</evidence>
<dbReference type="InterPro" id="IPR048616">
    <property type="entry name" value="MED16_bridge"/>
</dbReference>
<feature type="region of interest" description="Disordered" evidence="12">
    <location>
        <begin position="860"/>
        <end position="884"/>
    </location>
</feature>
<feature type="domain" description="Mediator complex subunit Med16 N-terminal" evidence="14">
    <location>
        <begin position="127"/>
        <end position="390"/>
    </location>
</feature>
<keyword evidence="13" id="KW-0472">Membrane</keyword>
<dbReference type="Pfam" id="PF11635">
    <property type="entry name" value="Med16_N"/>
    <property type="match status" value="1"/>
</dbReference>
<dbReference type="GO" id="GO:0016592">
    <property type="term" value="C:mediator complex"/>
    <property type="evidence" value="ECO:0007669"/>
    <property type="project" value="InterPro"/>
</dbReference>
<evidence type="ECO:0000256" key="13">
    <source>
        <dbReference type="SAM" id="Phobius"/>
    </source>
</evidence>
<comment type="similarity">
    <text evidence="2 11">Belongs to the Mediator complex subunit 16 family.</text>
</comment>
<evidence type="ECO:0000259" key="16">
    <source>
        <dbReference type="Pfam" id="PF20719"/>
    </source>
</evidence>
<evidence type="ECO:0000256" key="11">
    <source>
        <dbReference type="RuleBase" id="RU364149"/>
    </source>
</evidence>
<evidence type="ECO:0000256" key="7">
    <source>
        <dbReference type="ARBA" id="ARBA00023159"/>
    </source>
</evidence>
<feature type="transmembrane region" description="Helical" evidence="13">
    <location>
        <begin position="512"/>
        <end position="533"/>
    </location>
</feature>
<feature type="domain" description="Mediator complex subunit 16 C-terminal" evidence="16">
    <location>
        <begin position="1122"/>
        <end position="1188"/>
    </location>
</feature>
<comment type="function">
    <text evidence="11">Component of the Mediator complex, a coactivator involved in the regulated transcription of nearly all RNA polymerase II-dependent genes. Mediator functions as a bridge to convey information from gene-specific regulatory proteins to the basal RNA polymerase II transcription machinery. Mediator is recruited to promoters by direct interactions with regulatory proteins and serves as a scaffold for the assembly of a functional preinitiation complex with RNA polymerase II and the general transcription factors.</text>
</comment>
<evidence type="ECO:0000256" key="8">
    <source>
        <dbReference type="ARBA" id="ARBA00023163"/>
    </source>
</evidence>
<dbReference type="InterPro" id="IPR048338">
    <property type="entry name" value="Mediator_Med16"/>
</dbReference>
<dbReference type="Pfam" id="PF20719">
    <property type="entry name" value="Med16_C"/>
    <property type="match status" value="1"/>
</dbReference>
<dbReference type="SUPFAM" id="SSF50978">
    <property type="entry name" value="WD40 repeat-like"/>
    <property type="match status" value="1"/>
</dbReference>
<name>A0A833S4K3_9HYME</name>
<dbReference type="AlphaFoldDB" id="A0A833S4K3"/>
<evidence type="ECO:0000259" key="14">
    <source>
        <dbReference type="Pfam" id="PF11635"/>
    </source>
</evidence>
<protein>
    <recommendedName>
        <fullName evidence="3 11">Mediator of RNA polymerase II transcription subunit 16</fullName>
    </recommendedName>
    <alternativeName>
        <fullName evidence="10 11">Mediator complex subunit 16</fullName>
    </alternativeName>
</protein>
<sequence>MDLLYTVNRKVTPKPFLNQESNQIFSLYEGQSLCSLSSRNIAAFTTTTELDDNSGKTWGSHVYVCDLNMPWHTHKILSNKNTITALEWDLPGDKLVVCDSVGNVQLWMFKDHVLNDWVPIGSTCFVGEHILGAAWFHNGKKTGLVTEKKDNIHYSEKFNHLPFVPSVRQFGGRAAEGVLVVSTTGMVGAVMITKDFQNPICSSTESLGSTRHRITTVDLCYGKNGHILVAISSGNICLPIRCYRVLVRKNDDKCTITSQALPSFFLQDGAPKDNTCNTSVTHLKFVVREDADSLVIAVNSDNGGVVEVWELREKTQPVHKLFQPKTLEPFKTVVVWQHQSQYRCQSPIVALATTKLSIVTTLPPPSYVVVALADSSIHCLSRDCLKEIAFSSLTMAWRSEESTNKYFKNSVSIASIDLSWLGCVLLTCDTRGNLYLYKLLPDGGPSLTLSYACTLLEYCLVTGLDWLDILLCLRSSMIEPLCERLDVSFNRQLQPIQQYHYIQFLCIKTSLYRFHVIFYAQKFLLEIVIYFRYLMLVPGQSKAADLSSLLMIHSVATAFKSLLRPSDLISHDKGPAESLATVINDSITDVDKVLLHLDPKEFTVEPSTLQSLQQLIQWVADLALNLLARLPEQRLQIKSGGYELLKDHKALNTLRELLVIIRIWGLLRPSCLPVFLRSADNLDVLALLFRLLSKLVQPNGDGQTQQVDDGLIADHTNSIALKKHKLLLNKNDPRNCYSYSKAYRLAILFIVICCIFLIYWIILAPLLISAFTAHHSGKTESWSVGWLVLYWFIAFFIWLFIMLCFLLIWKCYEIKRNNDVQLQSYGTNDSLKSRILINTKLDHSQVIKLKDTKYGTALNDSVSDKEKSSANLNESQHNKTRKHKDLPPLVIHRRNSGKNVEHVGTVNIEKNVDKDDKDEDILKSGNDILKNQRESVTDYLKLVTITPQDELDTGSPKGSLSPRELFFIDLIREAEKAERNRERNSLKTEENQFFPSNFSQIRKDRKEEQKLNDVLTNKEQKVTYFIADIKSLKKEKSEVYLKIESDQESAKEWSVHLNNEKPILILQDNDCCLLPNQIMIPQLHQGNSITAIATPVLFYQSFPLQLEYGIEPEQLLFVPELNPVEGCMHSGQVVDGIRHLYLGKQPLLVKQCTRCVGKAQVQNMTRTAAIRAWDQRWARACRCGGIWRIHKTSS</sequence>
<evidence type="ECO:0000256" key="1">
    <source>
        <dbReference type="ARBA" id="ARBA00004123"/>
    </source>
</evidence>
<evidence type="ECO:0000256" key="6">
    <source>
        <dbReference type="ARBA" id="ARBA00023015"/>
    </source>
</evidence>
<dbReference type="InterPro" id="IPR048339">
    <property type="entry name" value="Mediator_Med16_C"/>
</dbReference>
<evidence type="ECO:0000256" key="12">
    <source>
        <dbReference type="SAM" id="MobiDB-lite"/>
    </source>
</evidence>
<dbReference type="PANTHER" id="PTHR13224">
    <property type="entry name" value="THYROID HORMONE RECEPTOR-ASSOCIATED PROTEIN-RELATED"/>
    <property type="match status" value="1"/>
</dbReference>
<evidence type="ECO:0000259" key="15">
    <source>
        <dbReference type="Pfam" id="PF20718"/>
    </source>
</evidence>
<feature type="domain" description="Mediator of RNA polymerase II transcription subunit 16 central helical bridge" evidence="15">
    <location>
        <begin position="455"/>
        <end position="515"/>
    </location>
</feature>
<evidence type="ECO:0000313" key="18">
    <source>
        <dbReference type="Proteomes" id="UP000655588"/>
    </source>
</evidence>
<keyword evidence="13" id="KW-1133">Transmembrane helix</keyword>
<comment type="subcellular location">
    <subcellularLocation>
        <location evidence="1 11">Nucleus</location>
    </subcellularLocation>
</comment>
<dbReference type="Pfam" id="PF20718">
    <property type="entry name" value="Med16_bridge"/>
    <property type="match status" value="2"/>
</dbReference>